<dbReference type="InterPro" id="IPR000943">
    <property type="entry name" value="RNA_pol_sigma70"/>
</dbReference>
<gene>
    <name evidence="9" type="primary">sigK</name>
    <name evidence="9" type="ORF">KDK92_14200</name>
</gene>
<dbReference type="CDD" id="cd06171">
    <property type="entry name" value="Sigma70_r4"/>
    <property type="match status" value="1"/>
</dbReference>
<dbReference type="RefSeq" id="WP_250859991.1">
    <property type="nucleotide sequence ID" value="NZ_JAGSOJ010000003.1"/>
</dbReference>
<dbReference type="Gene3D" id="1.10.10.10">
    <property type="entry name" value="Winged helix-like DNA-binding domain superfamily/Winged helix DNA-binding domain"/>
    <property type="match status" value="1"/>
</dbReference>
<dbReference type="InterPro" id="IPR013324">
    <property type="entry name" value="RNA_pol_sigma_r3/r4-like"/>
</dbReference>
<feature type="domain" description="HTH cro/C1-type" evidence="8">
    <location>
        <begin position="198"/>
        <end position="218"/>
    </location>
</feature>
<dbReference type="PIRSF" id="PIRSF000770">
    <property type="entry name" value="RNA_pol_sigma-SigE/K"/>
    <property type="match status" value="1"/>
</dbReference>
<evidence type="ECO:0000313" key="10">
    <source>
        <dbReference type="Proteomes" id="UP001056429"/>
    </source>
</evidence>
<dbReference type="PROSITE" id="PS00716">
    <property type="entry name" value="SIGMA70_2"/>
    <property type="match status" value="1"/>
</dbReference>
<protein>
    <recommendedName>
        <fullName evidence="7">RNA polymerase sigma factor</fullName>
    </recommendedName>
</protein>
<comment type="caution">
    <text evidence="9">The sequence shown here is derived from an EMBL/GenBank/DDBJ whole genome shotgun (WGS) entry which is preliminary data.</text>
</comment>
<dbReference type="NCBIfam" id="TIGR02846">
    <property type="entry name" value="spore_sigmaK"/>
    <property type="match status" value="1"/>
</dbReference>
<dbReference type="PRINTS" id="PR00046">
    <property type="entry name" value="SIGMA70FCT"/>
</dbReference>
<keyword evidence="10" id="KW-1185">Reference proteome</keyword>
<evidence type="ECO:0000313" key="9">
    <source>
        <dbReference type="EMBL" id="MCM1990879.1"/>
    </source>
</evidence>
<keyword evidence="5 7" id="KW-0238">DNA-binding</keyword>
<dbReference type="AlphaFoldDB" id="A0A9J6P2P3"/>
<evidence type="ECO:0000256" key="4">
    <source>
        <dbReference type="ARBA" id="ARBA00023082"/>
    </source>
</evidence>
<evidence type="ECO:0000256" key="2">
    <source>
        <dbReference type="ARBA" id="ARBA00022969"/>
    </source>
</evidence>
<dbReference type="PROSITE" id="PS00715">
    <property type="entry name" value="SIGMA70_1"/>
    <property type="match status" value="1"/>
</dbReference>
<evidence type="ECO:0000256" key="5">
    <source>
        <dbReference type="ARBA" id="ARBA00023125"/>
    </source>
</evidence>
<dbReference type="PANTHER" id="PTHR30376:SF3">
    <property type="entry name" value="RNA POLYMERASE SIGMA FACTOR RPOH"/>
    <property type="match status" value="1"/>
</dbReference>
<dbReference type="GO" id="GO:0003677">
    <property type="term" value="F:DNA binding"/>
    <property type="evidence" value="ECO:0007669"/>
    <property type="project" value="UniProtKB-KW"/>
</dbReference>
<dbReference type="NCBIfam" id="NF004471">
    <property type="entry name" value="PRK05803.1"/>
    <property type="match status" value="1"/>
</dbReference>
<comment type="function">
    <text evidence="7">Sigma factors are initiation factors that promote the attachment of RNA polymerase to specific initiation sites and are then released.</text>
</comment>
<dbReference type="SUPFAM" id="SSF88946">
    <property type="entry name" value="Sigma2 domain of RNA polymerase sigma factors"/>
    <property type="match status" value="1"/>
</dbReference>
<dbReference type="SUPFAM" id="SSF88659">
    <property type="entry name" value="Sigma3 and sigma4 domains of RNA polymerase sigma factors"/>
    <property type="match status" value="1"/>
</dbReference>
<comment type="similarity">
    <text evidence="1 7">Belongs to the sigma-70 factor family.</text>
</comment>
<name>A0A9J6P2P3_9CLOT</name>
<dbReference type="GO" id="GO:0030435">
    <property type="term" value="P:sporulation resulting in formation of a cellular spore"/>
    <property type="evidence" value="ECO:0007669"/>
    <property type="project" value="UniProtKB-KW"/>
</dbReference>
<dbReference type="InterPro" id="IPR014284">
    <property type="entry name" value="RNA_pol_sigma-70_dom"/>
</dbReference>
<dbReference type="EMBL" id="JAGSOJ010000003">
    <property type="protein sequence ID" value="MCM1990879.1"/>
    <property type="molecule type" value="Genomic_DNA"/>
</dbReference>
<organism evidence="9 10">
    <name type="scientific">Oceanirhabdus seepicola</name>
    <dbReference type="NCBI Taxonomy" id="2828781"/>
    <lineage>
        <taxon>Bacteria</taxon>
        <taxon>Bacillati</taxon>
        <taxon>Bacillota</taxon>
        <taxon>Clostridia</taxon>
        <taxon>Eubacteriales</taxon>
        <taxon>Clostridiaceae</taxon>
        <taxon>Oceanirhabdus</taxon>
    </lineage>
</organism>
<dbReference type="PROSITE" id="PS50943">
    <property type="entry name" value="HTH_CROC1"/>
    <property type="match status" value="1"/>
</dbReference>
<keyword evidence="6 7" id="KW-0804">Transcription</keyword>
<sequence length="238" mass="27399">MIFLSYLIELIGDMTLLTAYITGGNSFPQPLSEKEEKYYLNKLKDGDLIAKNVLVERNLRLVAHIVKKYSYSYKEVDDLISIGTVGLIKAIDSFDSEKGTRLATYAARCIENEILMFIRYRTKNKAEIFLQDPIGIDKEGNEISLMDVLSSEEDSIIEIVENKIQVKRLYKEINESLKEREKIIIQLRYGLNNGKPKTQREIAKLLGISRSYVSRIEKRALKKLNKELDNPIKKTSQD</sequence>
<keyword evidence="3 7" id="KW-0805">Transcription regulation</keyword>
<dbReference type="InterPro" id="IPR050813">
    <property type="entry name" value="Sigma-70_Factor"/>
</dbReference>
<dbReference type="InterPro" id="IPR014209">
    <property type="entry name" value="RNA_pol_sigma-K"/>
</dbReference>
<evidence type="ECO:0000256" key="3">
    <source>
        <dbReference type="ARBA" id="ARBA00023015"/>
    </source>
</evidence>
<reference evidence="9" key="2">
    <citation type="submission" date="2021-04" db="EMBL/GenBank/DDBJ databases">
        <authorList>
            <person name="Dong X."/>
        </authorList>
    </citation>
    <scope>NUCLEOTIDE SEQUENCE</scope>
    <source>
        <strain evidence="9">ZWT</strain>
    </source>
</reference>
<keyword evidence="2" id="KW-0749">Sporulation</keyword>
<dbReference type="Proteomes" id="UP001056429">
    <property type="component" value="Unassembled WGS sequence"/>
</dbReference>
<dbReference type="NCBIfam" id="TIGR02937">
    <property type="entry name" value="sigma70-ECF"/>
    <property type="match status" value="1"/>
</dbReference>
<accession>A0A9J6P2P3</accession>
<keyword evidence="4 7" id="KW-0731">Sigma factor</keyword>
<evidence type="ECO:0000256" key="7">
    <source>
        <dbReference type="RuleBase" id="RU362124"/>
    </source>
</evidence>
<evidence type="ECO:0000256" key="1">
    <source>
        <dbReference type="ARBA" id="ARBA00007788"/>
    </source>
</evidence>
<dbReference type="InterPro" id="IPR007630">
    <property type="entry name" value="RNA_pol_sigma70_r4"/>
</dbReference>
<evidence type="ECO:0000256" key="6">
    <source>
        <dbReference type="ARBA" id="ARBA00023163"/>
    </source>
</evidence>
<reference evidence="9" key="1">
    <citation type="journal article" date="2021" name="mSystems">
        <title>Bacteria and Archaea Synergistically Convert Glycine Betaine to Biogenic Methane in the Formosa Cold Seep of the South China Sea.</title>
        <authorList>
            <person name="Li L."/>
            <person name="Zhang W."/>
            <person name="Zhang S."/>
            <person name="Song L."/>
            <person name="Sun Q."/>
            <person name="Zhang H."/>
            <person name="Xiang H."/>
            <person name="Dong X."/>
        </authorList>
    </citation>
    <scope>NUCLEOTIDE SEQUENCE</scope>
    <source>
        <strain evidence="9">ZWT</strain>
    </source>
</reference>
<dbReference type="Gene3D" id="1.20.120.1810">
    <property type="match status" value="1"/>
</dbReference>
<dbReference type="InterPro" id="IPR036388">
    <property type="entry name" value="WH-like_DNA-bd_sf"/>
</dbReference>
<dbReference type="InterPro" id="IPR013325">
    <property type="entry name" value="RNA_pol_sigma_r2"/>
</dbReference>
<evidence type="ECO:0000259" key="8">
    <source>
        <dbReference type="PROSITE" id="PS50943"/>
    </source>
</evidence>
<dbReference type="PANTHER" id="PTHR30376">
    <property type="entry name" value="SIGMA FACTOR RPOH HEAT SHOCK RELATED"/>
    <property type="match status" value="1"/>
</dbReference>
<dbReference type="Pfam" id="PF04542">
    <property type="entry name" value="Sigma70_r2"/>
    <property type="match status" value="1"/>
</dbReference>
<dbReference type="Pfam" id="PF04545">
    <property type="entry name" value="Sigma70_r4"/>
    <property type="match status" value="1"/>
</dbReference>
<proteinExistence type="inferred from homology"/>
<dbReference type="GO" id="GO:0016987">
    <property type="term" value="F:sigma factor activity"/>
    <property type="evidence" value="ECO:0007669"/>
    <property type="project" value="UniProtKB-KW"/>
</dbReference>
<dbReference type="InterPro" id="IPR007627">
    <property type="entry name" value="RNA_pol_sigma70_r2"/>
</dbReference>
<dbReference type="GO" id="GO:0006352">
    <property type="term" value="P:DNA-templated transcription initiation"/>
    <property type="evidence" value="ECO:0007669"/>
    <property type="project" value="InterPro"/>
</dbReference>
<dbReference type="InterPro" id="IPR001387">
    <property type="entry name" value="Cro/C1-type_HTH"/>
</dbReference>